<comment type="caution">
    <text evidence="8">The sequence shown here is derived from an EMBL/GenBank/DDBJ whole genome shotgun (WGS) entry which is preliminary data.</text>
</comment>
<sequence>MARYELYGEDGTADREQCPRCGDTFLGEYGDRRHCGKCSYTEYL</sequence>
<evidence type="ECO:0000256" key="4">
    <source>
        <dbReference type="ARBA" id="ARBA00022980"/>
    </source>
</evidence>
<evidence type="ECO:0000256" key="3">
    <source>
        <dbReference type="ARBA" id="ARBA00022833"/>
    </source>
</evidence>
<keyword evidence="2 6" id="KW-0863">Zinc-finger</keyword>
<evidence type="ECO:0000259" key="7">
    <source>
        <dbReference type="SMART" id="SM01402"/>
    </source>
</evidence>
<keyword evidence="4 6" id="KW-0689">Ribosomal protein</keyword>
<feature type="binding site" evidence="6">
    <location>
        <position position="38"/>
    </location>
    <ligand>
        <name>Zn(2+)</name>
        <dbReference type="ChEBI" id="CHEBI:29105"/>
    </ligand>
</feature>
<feature type="zinc finger region" description="C4-type" evidence="6">
    <location>
        <begin position="18"/>
        <end position="38"/>
    </location>
</feature>
<comment type="similarity">
    <text evidence="6">Belongs to the eukaryotic ribosomal protein eS31 family.</text>
</comment>
<evidence type="ECO:0000313" key="9">
    <source>
        <dbReference type="Proteomes" id="UP001139494"/>
    </source>
</evidence>
<dbReference type="GO" id="GO:1990904">
    <property type="term" value="C:ribonucleoprotein complex"/>
    <property type="evidence" value="ECO:0007669"/>
    <property type="project" value="UniProtKB-KW"/>
</dbReference>
<accession>A0A9R1CRT2</accession>
<dbReference type="InterPro" id="IPR022845">
    <property type="entry name" value="Ribosomal_eS31_arc"/>
</dbReference>
<dbReference type="Gene3D" id="6.20.50.180">
    <property type="match status" value="1"/>
</dbReference>
<keyword evidence="9" id="KW-1185">Reference proteome</keyword>
<feature type="binding site" evidence="6">
    <location>
        <position position="21"/>
    </location>
    <ligand>
        <name>Zn(2+)</name>
        <dbReference type="ChEBI" id="CHEBI:29105"/>
    </ligand>
</feature>
<feature type="binding site" evidence="6">
    <location>
        <position position="35"/>
    </location>
    <ligand>
        <name>Zn(2+)</name>
        <dbReference type="ChEBI" id="CHEBI:29105"/>
    </ligand>
</feature>
<dbReference type="Pfam" id="PF01599">
    <property type="entry name" value="Ribosomal_S27"/>
    <property type="match status" value="1"/>
</dbReference>
<evidence type="ECO:0000256" key="1">
    <source>
        <dbReference type="ARBA" id="ARBA00022723"/>
    </source>
</evidence>
<dbReference type="RefSeq" id="WP_256030021.1">
    <property type="nucleotide sequence ID" value="NZ_JAHLKM010000015.1"/>
</dbReference>
<dbReference type="SMART" id="SM01402">
    <property type="entry name" value="Ribosomal_S27"/>
    <property type="match status" value="1"/>
</dbReference>
<proteinExistence type="inferred from homology"/>
<dbReference type="GO" id="GO:0008270">
    <property type="term" value="F:zinc ion binding"/>
    <property type="evidence" value="ECO:0007669"/>
    <property type="project" value="UniProtKB-UniRule"/>
</dbReference>
<dbReference type="HAMAP" id="MF_00777">
    <property type="entry name" value="Ribosomal_eS31"/>
    <property type="match status" value="1"/>
</dbReference>
<evidence type="ECO:0000313" key="8">
    <source>
        <dbReference type="EMBL" id="MCQ4333994.1"/>
    </source>
</evidence>
<dbReference type="Proteomes" id="UP001139494">
    <property type="component" value="Unassembled WGS sequence"/>
</dbReference>
<reference evidence="8" key="1">
    <citation type="journal article" date="2023" name="Front. Microbiol.">
        <title>Genomic-based phylogenetic and metabolic analyses of the genus Natronomonas, and description of Natronomonas aquatica sp. nov.</title>
        <authorList>
            <person name="Garcia-Roldan A."/>
            <person name="Duran-Viseras A."/>
            <person name="de la Haba R.R."/>
            <person name="Corral P."/>
            <person name="Sanchez-Porro C."/>
            <person name="Ventosa A."/>
        </authorList>
    </citation>
    <scope>NUCLEOTIDE SEQUENCE</scope>
    <source>
        <strain evidence="8">F2-12</strain>
    </source>
</reference>
<protein>
    <recommendedName>
        <fullName evidence="6">Small ribosomal subunit protein eS31</fullName>
    </recommendedName>
</protein>
<comment type="cofactor">
    <cofactor evidence="6">
        <name>Zn(2+)</name>
        <dbReference type="ChEBI" id="CHEBI:29105"/>
    </cofactor>
    <text evidence="6">Binds 1 zinc ion per subunit.</text>
</comment>
<comment type="subunit">
    <text evidence="6">Part of the 30S ribosomal subunit.</text>
</comment>
<organism evidence="8 9">
    <name type="scientific">Natronomonas aquatica</name>
    <dbReference type="NCBI Taxonomy" id="2841590"/>
    <lineage>
        <taxon>Archaea</taxon>
        <taxon>Methanobacteriati</taxon>
        <taxon>Methanobacteriota</taxon>
        <taxon>Stenosarchaea group</taxon>
        <taxon>Halobacteria</taxon>
        <taxon>Halobacteriales</taxon>
        <taxon>Natronomonadaceae</taxon>
        <taxon>Natronomonas</taxon>
    </lineage>
</organism>
<keyword evidence="5 6" id="KW-0687">Ribonucleoprotein</keyword>
<evidence type="ECO:0000256" key="5">
    <source>
        <dbReference type="ARBA" id="ARBA00023274"/>
    </source>
</evidence>
<feature type="domain" description="Small ribosomal subunit protein eS31" evidence="7">
    <location>
        <begin position="3"/>
        <end position="41"/>
    </location>
</feature>
<feature type="binding site" evidence="6">
    <location>
        <position position="18"/>
    </location>
    <ligand>
        <name>Zn(2+)</name>
        <dbReference type="ChEBI" id="CHEBI:29105"/>
    </ligand>
</feature>
<evidence type="ECO:0000256" key="6">
    <source>
        <dbReference type="HAMAP-Rule" id="MF_00777"/>
    </source>
</evidence>
<dbReference type="EMBL" id="JAHLKM010000015">
    <property type="protein sequence ID" value="MCQ4333994.1"/>
    <property type="molecule type" value="Genomic_DNA"/>
</dbReference>
<gene>
    <name evidence="6" type="primary">rps27ae</name>
    <name evidence="8" type="ORF">KM295_10960</name>
</gene>
<dbReference type="InterPro" id="IPR011332">
    <property type="entry name" value="Ribosomal_zn-bd"/>
</dbReference>
<dbReference type="NCBIfam" id="NF001669">
    <property type="entry name" value="PRK00432.1"/>
    <property type="match status" value="1"/>
</dbReference>
<keyword evidence="1 6" id="KW-0479">Metal-binding</keyword>
<dbReference type="GO" id="GO:0005840">
    <property type="term" value="C:ribosome"/>
    <property type="evidence" value="ECO:0007669"/>
    <property type="project" value="UniProtKB-KW"/>
</dbReference>
<dbReference type="GO" id="GO:0006412">
    <property type="term" value="P:translation"/>
    <property type="evidence" value="ECO:0007669"/>
    <property type="project" value="UniProtKB-UniRule"/>
</dbReference>
<dbReference type="AlphaFoldDB" id="A0A9R1CRT2"/>
<dbReference type="InterPro" id="IPR002906">
    <property type="entry name" value="Ribosomal_eS31"/>
</dbReference>
<dbReference type="SUPFAM" id="SSF57829">
    <property type="entry name" value="Zn-binding ribosomal proteins"/>
    <property type="match status" value="1"/>
</dbReference>
<evidence type="ECO:0000256" key="2">
    <source>
        <dbReference type="ARBA" id="ARBA00022771"/>
    </source>
</evidence>
<keyword evidence="3 6" id="KW-0862">Zinc</keyword>
<dbReference type="GO" id="GO:0003735">
    <property type="term" value="F:structural constituent of ribosome"/>
    <property type="evidence" value="ECO:0007669"/>
    <property type="project" value="InterPro"/>
</dbReference>
<name>A0A9R1CRT2_9EURY</name>